<dbReference type="Pfam" id="PF18565">
    <property type="entry name" value="Glyco_hydro2_C5"/>
    <property type="match status" value="1"/>
</dbReference>
<dbReference type="InterPro" id="IPR013783">
    <property type="entry name" value="Ig-like_fold"/>
</dbReference>
<dbReference type="SUPFAM" id="SSF51445">
    <property type="entry name" value="(Trans)glycosidases"/>
    <property type="match status" value="1"/>
</dbReference>
<sequence>MINTDILSDCAMIPAAKFVAPLAVILLSSRERISLNSGWRFRRFEENPDGLTYDIRPDQANMTLSVLKPWILPTANDFIANSDDKYQYPGSDPPGGSVPFLQKDYDDVLWDSIILPHDWAIKGPFYTGDNPIVPATMGSLPVQGVGWYRRNISWTQTEADQGKLAFLEVDGAMSYAIVWLNGELVGGWPYPYNSWRLDLTPHLQPGDDNLLAIRLDNPNQSSRWYPGAGIYRNVWLTKTASVNVGHYGTQIVASNVSEESATLALTVQVVNTGSTSQHIMVSTDIYGYDADTDSTGSWITSFPSSNLLIAPNAIAAVNASTTLRDPRLWHPYPAGDASLYEAITRVSFSNGSDIDSYSTRFGIRSINYTGGNGLSVNGERVMVQGVNNHHDLGAIGAAFNIRAAQRQLEILREMGVNAIRMSHNPPAPELLDLTDRMGFLVLDEIFDCWQLNKTENDFHLIWDDWHEADLRNMARRDRNHPSVVFWSYGNEVGEQATGQTGAAINVALREILAQEDTTRHASASQNQALPNSTWSNVTQQFYLNYQGAGIRDTVAYSNLAGIITEPQYPVYHADYPDKLILSSESASALSSRGTFICPVTNYSSAPANAASGEDTTSLFVSAYELYTSGFGSSADKVFASQDENPFVAGEFVWSGFDYLGEPTPFSDRSSYSGIIDLAGFPKDRFYIYQARWRPEYRMAHILPHWTWPERIGRVTPVHVFSSADTAELFLNNVSLGTRTRSALEYRFRWDDVVYAPGELRVETSKGNQSWASATVRTAGEAARLRLSADRAAIQGDGVDLSYITLEVVDENGIGEIVATDNGYQADYTAFPSATRNSFSGLALVVVRAKTKIRSESHFN</sequence>
<dbReference type="Proteomes" id="UP000241462">
    <property type="component" value="Unassembled WGS sequence"/>
</dbReference>
<dbReference type="PANTHER" id="PTHR42732">
    <property type="entry name" value="BETA-GALACTOSIDASE"/>
    <property type="match status" value="1"/>
</dbReference>
<organism evidence="9 10">
    <name type="scientific">Coniella lustricola</name>
    <dbReference type="NCBI Taxonomy" id="2025994"/>
    <lineage>
        <taxon>Eukaryota</taxon>
        <taxon>Fungi</taxon>
        <taxon>Dikarya</taxon>
        <taxon>Ascomycota</taxon>
        <taxon>Pezizomycotina</taxon>
        <taxon>Sordariomycetes</taxon>
        <taxon>Sordariomycetidae</taxon>
        <taxon>Diaporthales</taxon>
        <taxon>Schizoparmaceae</taxon>
        <taxon>Coniella</taxon>
    </lineage>
</organism>
<dbReference type="Pfam" id="PF22666">
    <property type="entry name" value="Glyco_hydro_2_N2"/>
    <property type="match status" value="1"/>
</dbReference>
<dbReference type="InterPro" id="IPR051913">
    <property type="entry name" value="GH2_Domain-Containing"/>
</dbReference>
<evidence type="ECO:0000259" key="4">
    <source>
        <dbReference type="Pfam" id="PF00703"/>
    </source>
</evidence>
<keyword evidence="10" id="KW-1185">Reference proteome</keyword>
<evidence type="ECO:0000313" key="9">
    <source>
        <dbReference type="EMBL" id="PSR97258.1"/>
    </source>
</evidence>
<dbReference type="InterPro" id="IPR032311">
    <property type="entry name" value="DUF4982"/>
</dbReference>
<dbReference type="Pfam" id="PF02836">
    <property type="entry name" value="Glyco_hydro_2_C"/>
    <property type="match status" value="1"/>
</dbReference>
<dbReference type="PRINTS" id="PR00132">
    <property type="entry name" value="GLHYDRLASE2"/>
</dbReference>
<dbReference type="InterPro" id="IPR054593">
    <property type="entry name" value="Beta-mannosidase-like_N2"/>
</dbReference>
<dbReference type="InterPro" id="IPR006103">
    <property type="entry name" value="Glyco_hydro_2_cat"/>
</dbReference>
<dbReference type="SUPFAM" id="SSF49785">
    <property type="entry name" value="Galactose-binding domain-like"/>
    <property type="match status" value="1"/>
</dbReference>
<dbReference type="InterPro" id="IPR036156">
    <property type="entry name" value="Beta-gal/glucu_dom_sf"/>
</dbReference>
<comment type="similarity">
    <text evidence="1">Belongs to the glycosyl hydrolase 2 family.</text>
</comment>
<feature type="domain" description="Glycoside hydrolase family 2" evidence="7">
    <location>
        <begin position="784"/>
        <end position="851"/>
    </location>
</feature>
<evidence type="ECO:0000256" key="1">
    <source>
        <dbReference type="ARBA" id="ARBA00007401"/>
    </source>
</evidence>
<evidence type="ECO:0000259" key="8">
    <source>
        <dbReference type="Pfam" id="PF22666"/>
    </source>
</evidence>
<dbReference type="OrthoDB" id="408532at2759"/>
<feature type="domain" description="DUF4982" evidence="6">
    <location>
        <begin position="712"/>
        <end position="771"/>
    </location>
</feature>
<evidence type="ECO:0000256" key="2">
    <source>
        <dbReference type="ARBA" id="ARBA00022801"/>
    </source>
</evidence>
<accession>A0A2T3AGH0</accession>
<evidence type="ECO:0000256" key="3">
    <source>
        <dbReference type="ARBA" id="ARBA00023295"/>
    </source>
</evidence>
<dbReference type="SUPFAM" id="SSF49303">
    <property type="entry name" value="beta-Galactosidase/glucuronidase domain"/>
    <property type="match status" value="1"/>
</dbReference>
<dbReference type="InterPro" id="IPR040605">
    <property type="entry name" value="Glyco_hydro2_dom5"/>
</dbReference>
<dbReference type="AlphaFoldDB" id="A0A2T3AGH0"/>
<name>A0A2T3AGH0_9PEZI</name>
<dbReference type="STRING" id="2025994.A0A2T3AGH0"/>
<dbReference type="InterPro" id="IPR006102">
    <property type="entry name" value="Ig-like_GH2"/>
</dbReference>
<dbReference type="InterPro" id="IPR017853">
    <property type="entry name" value="GH"/>
</dbReference>
<keyword evidence="2 9" id="KW-0378">Hydrolase</keyword>
<evidence type="ECO:0000259" key="5">
    <source>
        <dbReference type="Pfam" id="PF02836"/>
    </source>
</evidence>
<dbReference type="NCBIfam" id="NF041463">
    <property type="entry name" value="GalB"/>
    <property type="match status" value="1"/>
</dbReference>
<dbReference type="Pfam" id="PF16355">
    <property type="entry name" value="DUF4982"/>
    <property type="match status" value="1"/>
</dbReference>
<dbReference type="InterPro" id="IPR023232">
    <property type="entry name" value="Glyco_hydro_2_AS"/>
</dbReference>
<feature type="domain" description="Glycoside hydrolase family 2 immunoglobulin-like beta-sandwich" evidence="4">
    <location>
        <begin position="253"/>
        <end position="364"/>
    </location>
</feature>
<dbReference type="InterPro" id="IPR048229">
    <property type="entry name" value="GalB-like"/>
</dbReference>
<dbReference type="InterPro" id="IPR008979">
    <property type="entry name" value="Galactose-bd-like_sf"/>
</dbReference>
<protein>
    <submittedName>
        <fullName evidence="9">Glycoside hydrolase family 2 protein</fullName>
    </submittedName>
</protein>
<evidence type="ECO:0000259" key="6">
    <source>
        <dbReference type="Pfam" id="PF16355"/>
    </source>
</evidence>
<dbReference type="GO" id="GO:0004553">
    <property type="term" value="F:hydrolase activity, hydrolyzing O-glycosyl compounds"/>
    <property type="evidence" value="ECO:0007669"/>
    <property type="project" value="InterPro"/>
</dbReference>
<evidence type="ECO:0000313" key="10">
    <source>
        <dbReference type="Proteomes" id="UP000241462"/>
    </source>
</evidence>
<feature type="domain" description="Beta-mannosidase-like galactose-binding" evidence="8">
    <location>
        <begin position="147"/>
        <end position="221"/>
    </location>
</feature>
<evidence type="ECO:0000259" key="7">
    <source>
        <dbReference type="Pfam" id="PF18565"/>
    </source>
</evidence>
<dbReference type="Gene3D" id="3.20.20.80">
    <property type="entry name" value="Glycosidases"/>
    <property type="match status" value="1"/>
</dbReference>
<dbReference type="Gene3D" id="2.60.120.260">
    <property type="entry name" value="Galactose-binding domain-like"/>
    <property type="match status" value="1"/>
</dbReference>
<gene>
    <name evidence="9" type="ORF">BD289DRAFT_459097</name>
</gene>
<reference evidence="9 10" key="1">
    <citation type="journal article" date="2018" name="Mycol. Prog.">
        <title>Coniella lustricola, a new species from submerged detritus.</title>
        <authorList>
            <person name="Raudabaugh D.B."/>
            <person name="Iturriaga T."/>
            <person name="Carver A."/>
            <person name="Mondo S."/>
            <person name="Pangilinan J."/>
            <person name="Lipzen A."/>
            <person name="He G."/>
            <person name="Amirebrahimi M."/>
            <person name="Grigoriev I.V."/>
            <person name="Miller A.N."/>
        </authorList>
    </citation>
    <scope>NUCLEOTIDE SEQUENCE [LARGE SCALE GENOMIC DNA]</scope>
    <source>
        <strain evidence="9 10">B22-T-1</strain>
    </source>
</reference>
<dbReference type="Gene3D" id="2.60.40.10">
    <property type="entry name" value="Immunoglobulins"/>
    <property type="match status" value="3"/>
</dbReference>
<dbReference type="PANTHER" id="PTHR42732:SF1">
    <property type="entry name" value="BETA-MANNOSIDASE"/>
    <property type="match status" value="1"/>
</dbReference>
<dbReference type="PROSITE" id="PS00608">
    <property type="entry name" value="GLYCOSYL_HYDROL_F2_2"/>
    <property type="match status" value="1"/>
</dbReference>
<dbReference type="InterPro" id="IPR006101">
    <property type="entry name" value="Glyco_hydro_2"/>
</dbReference>
<proteinExistence type="inferred from homology"/>
<dbReference type="EMBL" id="KZ678393">
    <property type="protein sequence ID" value="PSR97258.1"/>
    <property type="molecule type" value="Genomic_DNA"/>
</dbReference>
<feature type="domain" description="Glycoside hydrolase family 2 catalytic" evidence="5">
    <location>
        <begin position="374"/>
        <end position="660"/>
    </location>
</feature>
<dbReference type="InParanoid" id="A0A2T3AGH0"/>
<dbReference type="Pfam" id="PF00703">
    <property type="entry name" value="Glyco_hydro_2"/>
    <property type="match status" value="1"/>
</dbReference>
<dbReference type="GO" id="GO:0005975">
    <property type="term" value="P:carbohydrate metabolic process"/>
    <property type="evidence" value="ECO:0007669"/>
    <property type="project" value="InterPro"/>
</dbReference>
<keyword evidence="3" id="KW-0326">Glycosidase</keyword>